<reference evidence="6 7" key="1">
    <citation type="submission" date="2019-04" db="EMBL/GenBank/DDBJ databases">
        <title>Genome sequence of Pelagicola litoralis CL-ES2.</title>
        <authorList>
            <person name="Cao J."/>
        </authorList>
    </citation>
    <scope>NUCLEOTIDE SEQUENCE [LARGE SCALE GENOMIC DNA]</scope>
    <source>
        <strain evidence="6 7">CL-ES2</strain>
    </source>
</reference>
<keyword evidence="5 6" id="KW-0012">Acyltransferase</keyword>
<dbReference type="GO" id="GO:0009245">
    <property type="term" value="P:lipid A biosynthetic process"/>
    <property type="evidence" value="ECO:0007669"/>
    <property type="project" value="UniProtKB-KW"/>
</dbReference>
<keyword evidence="3 6" id="KW-0808">Transferase</keyword>
<dbReference type="EMBL" id="SULI01000006">
    <property type="protein sequence ID" value="TKZ21166.1"/>
    <property type="molecule type" value="Genomic_DNA"/>
</dbReference>
<dbReference type="NCBIfam" id="TIGR01853">
    <property type="entry name" value="lipid_A_lpxD"/>
    <property type="match status" value="1"/>
</dbReference>
<dbReference type="InterPro" id="IPR001451">
    <property type="entry name" value="Hexapep"/>
</dbReference>
<dbReference type="AlphaFoldDB" id="A0A4U7N769"/>
<dbReference type="Proteomes" id="UP000306575">
    <property type="component" value="Unassembled WGS sequence"/>
</dbReference>
<evidence type="ECO:0000256" key="2">
    <source>
        <dbReference type="ARBA" id="ARBA00022556"/>
    </source>
</evidence>
<keyword evidence="7" id="KW-1185">Reference proteome</keyword>
<keyword evidence="4" id="KW-0443">Lipid metabolism</keyword>
<evidence type="ECO:0000256" key="5">
    <source>
        <dbReference type="ARBA" id="ARBA00023315"/>
    </source>
</evidence>
<proteinExistence type="predicted"/>
<dbReference type="Gene3D" id="2.160.10.10">
    <property type="entry name" value="Hexapeptide repeat proteins"/>
    <property type="match status" value="1"/>
</dbReference>
<evidence type="ECO:0000313" key="6">
    <source>
        <dbReference type="EMBL" id="TKZ21166.1"/>
    </source>
</evidence>
<evidence type="ECO:0000256" key="1">
    <source>
        <dbReference type="ARBA" id="ARBA00022516"/>
    </source>
</evidence>
<protein>
    <submittedName>
        <fullName evidence="6">UDP-3-O-(3-hydroxymyristoyl)glucosamine N-acyltransferase</fullName>
        <ecNumber evidence="6">2.3.1.191</ecNumber>
    </submittedName>
</protein>
<dbReference type="PANTHER" id="PTHR43378:SF2">
    <property type="entry name" value="UDP-3-O-ACYLGLUCOSAMINE N-ACYLTRANSFERASE 1, MITOCHONDRIAL-RELATED"/>
    <property type="match status" value="1"/>
</dbReference>
<dbReference type="OrthoDB" id="9784739at2"/>
<accession>A0A4U7N769</accession>
<dbReference type="PANTHER" id="PTHR43378">
    <property type="entry name" value="UDP-3-O-ACYLGLUCOSAMINE N-ACYLTRANSFERASE"/>
    <property type="match status" value="1"/>
</dbReference>
<evidence type="ECO:0000313" key="7">
    <source>
        <dbReference type="Proteomes" id="UP000306575"/>
    </source>
</evidence>
<dbReference type="NCBIfam" id="NF002060">
    <property type="entry name" value="PRK00892.1"/>
    <property type="match status" value="1"/>
</dbReference>
<keyword evidence="2" id="KW-0441">Lipid A biosynthesis</keyword>
<dbReference type="SUPFAM" id="SSF51161">
    <property type="entry name" value="Trimeric LpxA-like enzymes"/>
    <property type="match status" value="1"/>
</dbReference>
<dbReference type="CDD" id="cd03352">
    <property type="entry name" value="LbH_LpxD"/>
    <property type="match status" value="1"/>
</dbReference>
<gene>
    <name evidence="6" type="primary">lpxD</name>
    <name evidence="6" type="ORF">FAP39_06990</name>
</gene>
<dbReference type="Gene3D" id="3.40.1390.10">
    <property type="entry name" value="MurE/MurF, N-terminal domain"/>
    <property type="match status" value="1"/>
</dbReference>
<dbReference type="Pfam" id="PF00132">
    <property type="entry name" value="Hexapep"/>
    <property type="match status" value="1"/>
</dbReference>
<organism evidence="6 7">
    <name type="scientific">Shimia litoralis</name>
    <dbReference type="NCBI Taxonomy" id="420403"/>
    <lineage>
        <taxon>Bacteria</taxon>
        <taxon>Pseudomonadati</taxon>
        <taxon>Pseudomonadota</taxon>
        <taxon>Alphaproteobacteria</taxon>
        <taxon>Rhodobacterales</taxon>
        <taxon>Roseobacteraceae</taxon>
    </lineage>
</organism>
<dbReference type="GO" id="GO:0016410">
    <property type="term" value="F:N-acyltransferase activity"/>
    <property type="evidence" value="ECO:0007669"/>
    <property type="project" value="InterPro"/>
</dbReference>
<dbReference type="RefSeq" id="WP_138015685.1">
    <property type="nucleotide sequence ID" value="NZ_SULI01000006.1"/>
</dbReference>
<keyword evidence="1" id="KW-0444">Lipid biosynthesis</keyword>
<comment type="caution">
    <text evidence="6">The sequence shown here is derived from an EMBL/GenBank/DDBJ whole genome shotgun (WGS) entry which is preliminary data.</text>
</comment>
<evidence type="ECO:0000256" key="3">
    <source>
        <dbReference type="ARBA" id="ARBA00022679"/>
    </source>
</evidence>
<name>A0A4U7N769_9RHOB</name>
<sequence>MGYTIQQIAEALDAEAFGNTSLKINRVAEPALAGPDDLALLTNPKFADGLALGKARVALVWPGADWQALGLEGAIISTRGRFGMSGLTAMVDPGQHFPIGIHPSAVVDPSAQIGNDVSIGPLAVIGPRAVIGDQSMIGPHCYVGADVTLGTQTFLREMVSIGARATIGDRFIAQPGARIAGDGFSFVTPEKSGVEAARETLGDQGEVTAQSWARIHSLGSVTIGNDVEVGSNTCIDCGTIRDTIIGNGVKLDNMVHIAHNVEIGDDTLLAGQCGIAGSTKIGRNVVMGGQCGVSDNTTIGDNVIAGGGSKMMSKVPAGRVVLGYPAVKMESHLEMYKGLRRLPRLFKDFAALQNSVSKRDTKD</sequence>
<dbReference type="EC" id="2.3.1.191" evidence="6"/>
<dbReference type="InterPro" id="IPR011004">
    <property type="entry name" value="Trimer_LpxA-like_sf"/>
</dbReference>
<evidence type="ECO:0000256" key="4">
    <source>
        <dbReference type="ARBA" id="ARBA00023098"/>
    </source>
</evidence>
<dbReference type="InterPro" id="IPR007691">
    <property type="entry name" value="LpxD"/>
</dbReference>
<dbReference type="GO" id="GO:0016020">
    <property type="term" value="C:membrane"/>
    <property type="evidence" value="ECO:0007669"/>
    <property type="project" value="GOC"/>
</dbReference>
<dbReference type="GO" id="GO:0103118">
    <property type="term" value="F:UDP-3-O-[(3R)-3-hydroxyacyl]-glucosamine N-acyltransferase activity"/>
    <property type="evidence" value="ECO:0007669"/>
    <property type="project" value="UniProtKB-EC"/>
</dbReference>